<gene>
    <name evidence="2" type="ORF">IW15_13840</name>
</gene>
<dbReference type="Proteomes" id="UP000028705">
    <property type="component" value="Unassembled WGS sequence"/>
</dbReference>
<dbReference type="eggNOG" id="COG0456">
    <property type="taxonomic scope" value="Bacteria"/>
</dbReference>
<dbReference type="EMBL" id="JPRH01000005">
    <property type="protein sequence ID" value="KFF11777.1"/>
    <property type="molecule type" value="Genomic_DNA"/>
</dbReference>
<dbReference type="RefSeq" id="WP_034712109.1">
    <property type="nucleotide sequence ID" value="NZ_JAODPJ010000009.1"/>
</dbReference>
<evidence type="ECO:0000313" key="2">
    <source>
        <dbReference type="EMBL" id="KFF11777.1"/>
    </source>
</evidence>
<name>A0A086A513_9FLAO</name>
<sequence length="170" mass="19730">MKLIGATEKDIPLIQNLARRSWEKTYVGIISTEQIEYMLEEMYSANEILKHLQNSNYHYYMILDDRNNSYEGFIGYEHDYEAATTKLHRIYLAPESKGKGFGKGALEFLKEKVQESGNSRIILNVNKDNSAKKFYESQGYKVYNEVILDIGNGFVMDDYVMEFLIHGNLT</sequence>
<dbReference type="SUPFAM" id="SSF55729">
    <property type="entry name" value="Acyl-CoA N-acyltransferases (Nat)"/>
    <property type="match status" value="1"/>
</dbReference>
<reference evidence="2 3" key="1">
    <citation type="submission" date="2014-07" db="EMBL/GenBank/DDBJ databases">
        <title>Genome of Chryseobacterium soli DSM 19298.</title>
        <authorList>
            <person name="Stropko S.J."/>
            <person name="Pipes S.E."/>
            <person name="Newman J."/>
        </authorList>
    </citation>
    <scope>NUCLEOTIDE SEQUENCE [LARGE SCALE GENOMIC DNA]</scope>
    <source>
        <strain evidence="2 3">DSM 19298</strain>
    </source>
</reference>
<dbReference type="GO" id="GO:0016747">
    <property type="term" value="F:acyltransferase activity, transferring groups other than amino-acyl groups"/>
    <property type="evidence" value="ECO:0007669"/>
    <property type="project" value="InterPro"/>
</dbReference>
<dbReference type="AlphaFoldDB" id="A0A086A513"/>
<dbReference type="InterPro" id="IPR016181">
    <property type="entry name" value="Acyl_CoA_acyltransferase"/>
</dbReference>
<dbReference type="Pfam" id="PF00583">
    <property type="entry name" value="Acetyltransf_1"/>
    <property type="match status" value="1"/>
</dbReference>
<dbReference type="Gene3D" id="3.40.630.30">
    <property type="match status" value="1"/>
</dbReference>
<protein>
    <submittedName>
        <fullName evidence="2">GCN5 family acetyltransferase</fullName>
    </submittedName>
</protein>
<accession>A0A086A513</accession>
<dbReference type="InterPro" id="IPR000182">
    <property type="entry name" value="GNAT_dom"/>
</dbReference>
<comment type="caution">
    <text evidence="2">The sequence shown here is derived from an EMBL/GenBank/DDBJ whole genome shotgun (WGS) entry which is preliminary data.</text>
</comment>
<evidence type="ECO:0000259" key="1">
    <source>
        <dbReference type="PROSITE" id="PS51186"/>
    </source>
</evidence>
<proteinExistence type="predicted"/>
<keyword evidence="3" id="KW-1185">Reference proteome</keyword>
<dbReference type="OrthoDB" id="9800604at2"/>
<dbReference type="CDD" id="cd04301">
    <property type="entry name" value="NAT_SF"/>
    <property type="match status" value="1"/>
</dbReference>
<dbReference type="PROSITE" id="PS51186">
    <property type="entry name" value="GNAT"/>
    <property type="match status" value="1"/>
</dbReference>
<keyword evidence="2" id="KW-0808">Transferase</keyword>
<evidence type="ECO:0000313" key="3">
    <source>
        <dbReference type="Proteomes" id="UP000028705"/>
    </source>
</evidence>
<dbReference type="STRING" id="445961.IW15_13840"/>
<feature type="domain" description="N-acetyltransferase" evidence="1">
    <location>
        <begin position="1"/>
        <end position="166"/>
    </location>
</feature>
<organism evidence="2 3">
    <name type="scientific">Chryseobacterium soli</name>
    <dbReference type="NCBI Taxonomy" id="445961"/>
    <lineage>
        <taxon>Bacteria</taxon>
        <taxon>Pseudomonadati</taxon>
        <taxon>Bacteroidota</taxon>
        <taxon>Flavobacteriia</taxon>
        <taxon>Flavobacteriales</taxon>
        <taxon>Weeksellaceae</taxon>
        <taxon>Chryseobacterium group</taxon>
        <taxon>Chryseobacterium</taxon>
    </lineage>
</organism>